<dbReference type="Gene3D" id="1.10.510.10">
    <property type="entry name" value="Transferase(Phosphotransferase) domain 1"/>
    <property type="match status" value="1"/>
</dbReference>
<protein>
    <recommendedName>
        <fullName evidence="5">Protein kinase domain-containing protein</fullName>
    </recommendedName>
</protein>
<dbReference type="InterPro" id="IPR011009">
    <property type="entry name" value="Kinase-like_dom_sf"/>
</dbReference>
<feature type="compositionally biased region" description="Low complexity" evidence="4">
    <location>
        <begin position="14"/>
        <end position="25"/>
    </location>
</feature>
<dbReference type="InterPro" id="IPR020635">
    <property type="entry name" value="Tyr_kinase_cat_dom"/>
</dbReference>
<reference evidence="6 7" key="1">
    <citation type="submission" date="2019-01" db="EMBL/GenBank/DDBJ databases">
        <title>Genome sequencing of the rare red list fungi Fomitopsis rosea.</title>
        <authorList>
            <person name="Buettner E."/>
            <person name="Kellner H."/>
        </authorList>
    </citation>
    <scope>NUCLEOTIDE SEQUENCE [LARGE SCALE GENOMIC DNA]</scope>
    <source>
        <strain evidence="6 7">DSM 105464</strain>
    </source>
</reference>
<evidence type="ECO:0000313" key="7">
    <source>
        <dbReference type="Proteomes" id="UP000298390"/>
    </source>
</evidence>
<dbReference type="PANTHER" id="PTHR45832:SF22">
    <property type="entry name" value="SERINE_THREONINE-PROTEIN KINASE SAMKA-RELATED"/>
    <property type="match status" value="1"/>
</dbReference>
<dbReference type="SMART" id="SM00219">
    <property type="entry name" value="TyrKc"/>
    <property type="match status" value="1"/>
</dbReference>
<keyword evidence="3" id="KW-0067">ATP-binding</keyword>
<evidence type="ECO:0000256" key="4">
    <source>
        <dbReference type="SAM" id="MobiDB-lite"/>
    </source>
</evidence>
<dbReference type="SUPFAM" id="SSF56112">
    <property type="entry name" value="Protein kinase-like (PK-like)"/>
    <property type="match status" value="1"/>
</dbReference>
<feature type="region of interest" description="Disordered" evidence="4">
    <location>
        <begin position="1"/>
        <end position="65"/>
    </location>
</feature>
<feature type="compositionally biased region" description="Basic and acidic residues" evidence="4">
    <location>
        <begin position="49"/>
        <end position="59"/>
    </location>
</feature>
<dbReference type="Proteomes" id="UP000298390">
    <property type="component" value="Unassembled WGS sequence"/>
</dbReference>
<dbReference type="PANTHER" id="PTHR45832">
    <property type="entry name" value="SERINE/THREONINE-PROTEIN KINASE SAMKA-RELATED-RELATED"/>
    <property type="match status" value="1"/>
</dbReference>
<dbReference type="InterPro" id="IPR000719">
    <property type="entry name" value="Prot_kinase_dom"/>
</dbReference>
<name>A0A4Y9YGG7_9APHY</name>
<sequence length="491" mass="53596">MPRTPDQDISQRDTLQVPLTPLTPTGFSDEGLSDSGHTYESEDGTLQVRSREKENRDSDLSTVTVTPATIVSEWRGRCTDTACNDADRSAGRRAESTVAVAGSASGSACAKSSPAPSPRVATFASANQVPEEPDEEVKGKLPSLDLGLDIDIDLNVLRRPSILIDDIMATGALSDAMLAPSPIPTTPRYPGWVTEVVAPLSEFIDEAADPRALFVDLREIGEGESGSVYAARVVASSRSRRGDHADSLETESVAIKNVPLVPNGSPKLSDLRREMSLMRGVRHQNVLSMQEVFVDIVEDALWIKMELMERSLADVLLLVDEGIVVEEKPIALFASDMLHGLSHLHKLGIAHRDLRSDNLLVNSAGVAKIADFSSAVKVSKEEPSRTDTVGVVYWQAPEVRTPPYNALKVDVWSLGATVWEMAQAEPPFSDIEDPRLIPHRWPSLHQAEIYSRSFHDFLHLCSQPSSLRPDPDDLLKRQASDSQITVCVQSD</sequence>
<evidence type="ECO:0000256" key="3">
    <source>
        <dbReference type="ARBA" id="ARBA00022840"/>
    </source>
</evidence>
<organism evidence="6 7">
    <name type="scientific">Rhodofomes roseus</name>
    <dbReference type="NCBI Taxonomy" id="34475"/>
    <lineage>
        <taxon>Eukaryota</taxon>
        <taxon>Fungi</taxon>
        <taxon>Dikarya</taxon>
        <taxon>Basidiomycota</taxon>
        <taxon>Agaricomycotina</taxon>
        <taxon>Agaricomycetes</taxon>
        <taxon>Polyporales</taxon>
        <taxon>Rhodofomes</taxon>
    </lineage>
</organism>
<dbReference type="AlphaFoldDB" id="A0A4Y9YGG7"/>
<comment type="similarity">
    <text evidence="1">Belongs to the protein kinase superfamily. STE Ser/Thr protein kinase family. STE20 subfamily.</text>
</comment>
<evidence type="ECO:0000313" key="6">
    <source>
        <dbReference type="EMBL" id="TFY61100.1"/>
    </source>
</evidence>
<proteinExistence type="inferred from homology"/>
<comment type="caution">
    <text evidence="6">The sequence shown here is derived from an EMBL/GenBank/DDBJ whole genome shotgun (WGS) entry which is preliminary data.</text>
</comment>
<feature type="domain" description="Protein kinase" evidence="5">
    <location>
        <begin position="214"/>
        <end position="484"/>
    </location>
</feature>
<accession>A0A4Y9YGG7</accession>
<evidence type="ECO:0000256" key="2">
    <source>
        <dbReference type="ARBA" id="ARBA00022741"/>
    </source>
</evidence>
<evidence type="ECO:0000256" key="1">
    <source>
        <dbReference type="ARBA" id="ARBA00008874"/>
    </source>
</evidence>
<feature type="region of interest" description="Disordered" evidence="4">
    <location>
        <begin position="99"/>
        <end position="138"/>
    </location>
</feature>
<evidence type="ECO:0000259" key="5">
    <source>
        <dbReference type="PROSITE" id="PS50011"/>
    </source>
</evidence>
<feature type="compositionally biased region" description="Basic and acidic residues" evidence="4">
    <location>
        <begin position="1"/>
        <end position="11"/>
    </location>
</feature>
<keyword evidence="2" id="KW-0547">Nucleotide-binding</keyword>
<dbReference type="GO" id="GO:0005524">
    <property type="term" value="F:ATP binding"/>
    <property type="evidence" value="ECO:0007669"/>
    <property type="project" value="UniProtKB-KW"/>
</dbReference>
<dbReference type="PROSITE" id="PS50011">
    <property type="entry name" value="PROTEIN_KINASE_DOM"/>
    <property type="match status" value="1"/>
</dbReference>
<gene>
    <name evidence="6" type="ORF">EVJ58_g4723</name>
</gene>
<dbReference type="EMBL" id="SEKV01000223">
    <property type="protein sequence ID" value="TFY61100.1"/>
    <property type="molecule type" value="Genomic_DNA"/>
</dbReference>
<dbReference type="GO" id="GO:0004713">
    <property type="term" value="F:protein tyrosine kinase activity"/>
    <property type="evidence" value="ECO:0007669"/>
    <property type="project" value="InterPro"/>
</dbReference>
<dbReference type="InterPro" id="IPR051931">
    <property type="entry name" value="PAK3-like"/>
</dbReference>
<dbReference type="Pfam" id="PF00069">
    <property type="entry name" value="Pkinase"/>
    <property type="match status" value="1"/>
</dbReference>
<dbReference type="STRING" id="34475.A0A4Y9YGG7"/>
<feature type="compositionally biased region" description="Low complexity" evidence="4">
    <location>
        <begin position="99"/>
        <end position="114"/>
    </location>
</feature>